<protein>
    <submittedName>
        <fullName evidence="3">Response regulator transcription factor</fullName>
    </submittedName>
</protein>
<proteinExistence type="predicted"/>
<evidence type="ECO:0000313" key="3">
    <source>
        <dbReference type="EMBL" id="TLV03521.1"/>
    </source>
</evidence>
<evidence type="ECO:0000313" key="4">
    <source>
        <dbReference type="Proteomes" id="UP000306402"/>
    </source>
</evidence>
<feature type="domain" description="HTH luxR-type" evidence="2">
    <location>
        <begin position="149"/>
        <end position="214"/>
    </location>
</feature>
<name>A0A5R9L548_9BACT</name>
<dbReference type="PROSITE" id="PS50043">
    <property type="entry name" value="HTH_LUXR_2"/>
    <property type="match status" value="1"/>
</dbReference>
<accession>A0A5R9L548</accession>
<dbReference type="EMBL" id="VCEJ01000002">
    <property type="protein sequence ID" value="TLV03521.1"/>
    <property type="molecule type" value="Genomic_DNA"/>
</dbReference>
<dbReference type="InterPro" id="IPR000792">
    <property type="entry name" value="Tscrpt_reg_LuxR_C"/>
</dbReference>
<dbReference type="Proteomes" id="UP000306402">
    <property type="component" value="Unassembled WGS sequence"/>
</dbReference>
<evidence type="ECO:0000259" key="2">
    <source>
        <dbReference type="PROSITE" id="PS50043"/>
    </source>
</evidence>
<comment type="caution">
    <text evidence="3">The sequence shown here is derived from an EMBL/GenBank/DDBJ whole genome shotgun (WGS) entry which is preliminary data.</text>
</comment>
<dbReference type="GO" id="GO:0006355">
    <property type="term" value="P:regulation of DNA-templated transcription"/>
    <property type="evidence" value="ECO:0007669"/>
    <property type="project" value="InterPro"/>
</dbReference>
<dbReference type="SMART" id="SM00421">
    <property type="entry name" value="HTH_LUXR"/>
    <property type="match status" value="1"/>
</dbReference>
<dbReference type="AlphaFoldDB" id="A0A5R9L548"/>
<dbReference type="PRINTS" id="PR00038">
    <property type="entry name" value="HTHLUXR"/>
</dbReference>
<dbReference type="CDD" id="cd06170">
    <property type="entry name" value="LuxR_C_like"/>
    <property type="match status" value="1"/>
</dbReference>
<dbReference type="PANTHER" id="PTHR43214">
    <property type="entry name" value="TWO-COMPONENT RESPONSE REGULATOR"/>
    <property type="match status" value="1"/>
</dbReference>
<keyword evidence="1" id="KW-0238">DNA-binding</keyword>
<dbReference type="GO" id="GO:0003677">
    <property type="term" value="F:DNA binding"/>
    <property type="evidence" value="ECO:0007669"/>
    <property type="project" value="UniProtKB-KW"/>
</dbReference>
<dbReference type="Gene3D" id="3.40.50.2300">
    <property type="match status" value="1"/>
</dbReference>
<dbReference type="OrthoDB" id="881140at2"/>
<dbReference type="InterPro" id="IPR039420">
    <property type="entry name" value="WalR-like"/>
</dbReference>
<gene>
    <name evidence="3" type="ORF">FEN17_07925</name>
</gene>
<organism evidence="3 4">
    <name type="scientific">Dyadobacter luticola</name>
    <dbReference type="NCBI Taxonomy" id="1979387"/>
    <lineage>
        <taxon>Bacteria</taxon>
        <taxon>Pseudomonadati</taxon>
        <taxon>Bacteroidota</taxon>
        <taxon>Cytophagia</taxon>
        <taxon>Cytophagales</taxon>
        <taxon>Spirosomataceae</taxon>
        <taxon>Dyadobacter</taxon>
    </lineage>
</organism>
<reference evidence="3 4" key="1">
    <citation type="submission" date="2019-05" db="EMBL/GenBank/DDBJ databases">
        <authorList>
            <person name="Qu J.-H."/>
        </authorList>
    </citation>
    <scope>NUCLEOTIDE SEQUENCE [LARGE SCALE GENOMIC DNA]</scope>
    <source>
        <strain evidence="3 4">T17</strain>
    </source>
</reference>
<sequence>MHQPVTTVHLVHPYPLEREAIAYWLSKQAFLGLKRKGNRLPEVSNPCSLNDIEMLIAFTYHAADTAQQIVHLRKIKPSLKILIAVDIENTDTISEVVHCSVHGIIDVHAQVEEWEWAIKSVSQGKVYYAQQVMKLLAGPIIHNAENQSIPASKHFLSKREIEVLMLVASEYSTNRIADKLFISSKTVESHRRNLFQKLGVKNSVGLTKVAVRLGVI</sequence>
<keyword evidence="4" id="KW-1185">Reference proteome</keyword>
<dbReference type="InterPro" id="IPR016032">
    <property type="entry name" value="Sig_transdc_resp-reg_C-effctor"/>
</dbReference>
<evidence type="ECO:0000256" key="1">
    <source>
        <dbReference type="ARBA" id="ARBA00023125"/>
    </source>
</evidence>
<dbReference type="SUPFAM" id="SSF46894">
    <property type="entry name" value="C-terminal effector domain of the bipartite response regulators"/>
    <property type="match status" value="1"/>
</dbReference>
<dbReference type="Pfam" id="PF00196">
    <property type="entry name" value="GerE"/>
    <property type="match status" value="1"/>
</dbReference>
<dbReference type="PANTHER" id="PTHR43214:SF43">
    <property type="entry name" value="TWO-COMPONENT RESPONSE REGULATOR"/>
    <property type="match status" value="1"/>
</dbReference>